<evidence type="ECO:0000313" key="11">
    <source>
        <dbReference type="EMBL" id="EDV23812.1"/>
    </source>
</evidence>
<dbReference type="EMBL" id="DS985246">
    <property type="protein sequence ID" value="EDV23812.1"/>
    <property type="molecule type" value="Genomic_DNA"/>
</dbReference>
<evidence type="ECO:0000256" key="9">
    <source>
        <dbReference type="SAM" id="Phobius"/>
    </source>
</evidence>
<feature type="transmembrane region" description="Helical" evidence="9">
    <location>
        <begin position="404"/>
        <end position="421"/>
    </location>
</feature>
<dbReference type="CTD" id="6754551"/>
<dbReference type="GO" id="GO:0005886">
    <property type="term" value="C:plasma membrane"/>
    <property type="evidence" value="ECO:0000318"/>
    <property type="project" value="GO_Central"/>
</dbReference>
<feature type="transmembrane region" description="Helical" evidence="9">
    <location>
        <begin position="510"/>
        <end position="535"/>
    </location>
</feature>
<evidence type="ECO:0000256" key="2">
    <source>
        <dbReference type="ARBA" id="ARBA00005814"/>
    </source>
</evidence>
<dbReference type="Gene3D" id="3.40.50.300">
    <property type="entry name" value="P-loop containing nucleotide triphosphate hydrolases"/>
    <property type="match status" value="1"/>
</dbReference>
<comment type="similarity">
    <text evidence="2">Belongs to the ABC transporter superfamily. ABCG family. Eye pigment precursor importer (TC 3.A.1.204) subfamily.</text>
</comment>
<feature type="transmembrane region" description="Helical" evidence="9">
    <location>
        <begin position="542"/>
        <end position="559"/>
    </location>
</feature>
<dbReference type="AlphaFoldDB" id="B3RZB2"/>
<dbReference type="SMART" id="SM00382">
    <property type="entry name" value="AAA"/>
    <property type="match status" value="1"/>
</dbReference>
<keyword evidence="8 9" id="KW-0472">Membrane</keyword>
<dbReference type="PANTHER" id="PTHR48041:SF63">
    <property type="entry name" value="EARLY GENE AT 23, ISOFORM C"/>
    <property type="match status" value="1"/>
</dbReference>
<feature type="transmembrane region" description="Helical" evidence="9">
    <location>
        <begin position="644"/>
        <end position="662"/>
    </location>
</feature>
<evidence type="ECO:0000313" key="12">
    <source>
        <dbReference type="Proteomes" id="UP000009022"/>
    </source>
</evidence>
<dbReference type="GO" id="GO:0042626">
    <property type="term" value="F:ATPase-coupled transmembrane transporter activity"/>
    <property type="evidence" value="ECO:0000318"/>
    <property type="project" value="GO_Central"/>
</dbReference>
<dbReference type="SUPFAM" id="SSF52540">
    <property type="entry name" value="P-loop containing nucleoside triphosphate hydrolases"/>
    <property type="match status" value="1"/>
</dbReference>
<dbReference type="GO" id="GO:0055085">
    <property type="term" value="P:transmembrane transport"/>
    <property type="evidence" value="ECO:0000318"/>
    <property type="project" value="GO_Central"/>
</dbReference>
<dbReference type="RefSeq" id="XP_002113338.1">
    <property type="nucleotide sequence ID" value="XM_002113302.1"/>
</dbReference>
<evidence type="ECO:0000256" key="7">
    <source>
        <dbReference type="ARBA" id="ARBA00022989"/>
    </source>
</evidence>
<dbReference type="InterPro" id="IPR050352">
    <property type="entry name" value="ABCG_transporters"/>
</dbReference>
<keyword evidence="4 9" id="KW-0812">Transmembrane</keyword>
<dbReference type="PhylomeDB" id="B3RZB2"/>
<dbReference type="GO" id="GO:0005524">
    <property type="term" value="F:ATP binding"/>
    <property type="evidence" value="ECO:0007669"/>
    <property type="project" value="UniProtKB-KW"/>
</dbReference>
<dbReference type="STRING" id="10228.B3RZB2"/>
<dbReference type="KEGG" id="tad:TRIADDRAFT_57389"/>
<evidence type="ECO:0000259" key="10">
    <source>
        <dbReference type="PROSITE" id="PS50893"/>
    </source>
</evidence>
<keyword evidence="7 9" id="KW-1133">Transmembrane helix</keyword>
<keyword evidence="12" id="KW-1185">Reference proteome</keyword>
<reference evidence="11 12" key="1">
    <citation type="journal article" date="2008" name="Nature">
        <title>The Trichoplax genome and the nature of placozoans.</title>
        <authorList>
            <person name="Srivastava M."/>
            <person name="Begovic E."/>
            <person name="Chapman J."/>
            <person name="Putnam N.H."/>
            <person name="Hellsten U."/>
            <person name="Kawashima T."/>
            <person name="Kuo A."/>
            <person name="Mitros T."/>
            <person name="Salamov A."/>
            <person name="Carpenter M.L."/>
            <person name="Signorovitch A.Y."/>
            <person name="Moreno M.A."/>
            <person name="Kamm K."/>
            <person name="Grimwood J."/>
            <person name="Schmutz J."/>
            <person name="Shapiro H."/>
            <person name="Grigoriev I.V."/>
            <person name="Buss L.W."/>
            <person name="Schierwater B."/>
            <person name="Dellaporta S.L."/>
            <person name="Rokhsar D.S."/>
        </authorList>
    </citation>
    <scope>NUCLEOTIDE SEQUENCE [LARGE SCALE GENOMIC DNA]</scope>
    <source>
        <strain evidence="11 12">Grell-BS-1999</strain>
    </source>
</reference>
<dbReference type="PANTHER" id="PTHR48041">
    <property type="entry name" value="ABC TRANSPORTER G FAMILY MEMBER 28"/>
    <property type="match status" value="1"/>
</dbReference>
<feature type="transmembrane region" description="Helical" evidence="9">
    <location>
        <begin position="433"/>
        <end position="456"/>
    </location>
</feature>
<organism evidence="11 12">
    <name type="scientific">Trichoplax adhaerens</name>
    <name type="common">Trichoplax reptans</name>
    <dbReference type="NCBI Taxonomy" id="10228"/>
    <lineage>
        <taxon>Eukaryota</taxon>
        <taxon>Metazoa</taxon>
        <taxon>Placozoa</taxon>
        <taxon>Uniplacotomia</taxon>
        <taxon>Trichoplacea</taxon>
        <taxon>Trichoplacidae</taxon>
        <taxon>Trichoplax</taxon>
    </lineage>
</organism>
<evidence type="ECO:0000256" key="6">
    <source>
        <dbReference type="ARBA" id="ARBA00022840"/>
    </source>
</evidence>
<sequence length="669" mass="75917">MSFSFEDVSYSLQGKPILKDISANVKVGELVALMGPSGAGKTTLLKLLSHRVKADNGRIEINDRRLTRRLARRISYVLQEDVFFQNSTLKETLEFSARLRLPDTMSVDEKLQKVKHVAKTLNLDKCLNTTTKSILIGLGEKKRASIACELLTDPILLLLDEPTSGLDSTNALNLMNVLRNIVSTENRMAIVSIHQPSSKMFYMFDKLILLGGGKLAYFGRPSDVLDFFSRCGLRCIGHYNPADYILEKACEGGDGFDNVVQCYSKYRKSTVGEVHHSEKVEHTQMWQRVKKETVLSNKLIDGQQESIEVVIRDHVNTKNPTVVDRENYNNGFNGISSSKTNGTNSDNKSHDTEIANGMTEADVEVCIDERMKRSWPTSFLTQYTTISRRAFIQIVRFILTKLKAVQMLLMVTVVSAVWFQIPRREEFMQSIFGYYFFIVTFWSFTPMFDACVSFPLERIVFVKERSAGMFRISSYFAAKVTSEIPIYFIWPTLFFTVSYWCSGVGGFTTYIITLMILLVNVITVQAIGMFIGVTVKDFHRSVVVASVMMLSFMLLGGFYNQRIPVWLTWFRYVSPVTYSYSAMLTVNFHNEPPLRCGVESSVFRICQGLNTTELLSTNGTQNQLITADMALNQLQILLPVGENLAVLFGLGLFFRILVYYSLRYMNTPQ</sequence>
<evidence type="ECO:0000256" key="5">
    <source>
        <dbReference type="ARBA" id="ARBA00022741"/>
    </source>
</evidence>
<dbReference type="InterPro" id="IPR013525">
    <property type="entry name" value="ABC2_TM"/>
</dbReference>
<dbReference type="OMA" id="NMQIVEF"/>
<dbReference type="Proteomes" id="UP000009022">
    <property type="component" value="Unassembled WGS sequence"/>
</dbReference>
<keyword evidence="6" id="KW-0067">ATP-binding</keyword>
<dbReference type="InParanoid" id="B3RZB2"/>
<evidence type="ECO:0000256" key="4">
    <source>
        <dbReference type="ARBA" id="ARBA00022692"/>
    </source>
</evidence>
<evidence type="ECO:0000256" key="3">
    <source>
        <dbReference type="ARBA" id="ARBA00022448"/>
    </source>
</evidence>
<keyword evidence="5" id="KW-0547">Nucleotide-binding</keyword>
<accession>B3RZB2</accession>
<dbReference type="Pfam" id="PF01061">
    <property type="entry name" value="ABC2_membrane"/>
    <property type="match status" value="1"/>
</dbReference>
<dbReference type="eggNOG" id="KOG0061">
    <property type="taxonomic scope" value="Eukaryota"/>
</dbReference>
<dbReference type="OrthoDB" id="66620at2759"/>
<gene>
    <name evidence="11" type="ORF">TRIADDRAFT_57389</name>
</gene>
<feature type="domain" description="ABC transporter" evidence="10">
    <location>
        <begin position="3"/>
        <end position="237"/>
    </location>
</feature>
<evidence type="ECO:0000256" key="1">
    <source>
        <dbReference type="ARBA" id="ARBA00004141"/>
    </source>
</evidence>
<dbReference type="InterPro" id="IPR003593">
    <property type="entry name" value="AAA+_ATPase"/>
</dbReference>
<dbReference type="GeneID" id="6754551"/>
<dbReference type="FunCoup" id="B3RZB2">
    <property type="interactions" value="1097"/>
</dbReference>
<dbReference type="HOGENOM" id="CLU_000604_57_2_1"/>
<proteinExistence type="inferred from homology"/>
<evidence type="ECO:0000256" key="8">
    <source>
        <dbReference type="ARBA" id="ARBA00023136"/>
    </source>
</evidence>
<dbReference type="Pfam" id="PF00005">
    <property type="entry name" value="ABC_tran"/>
    <property type="match status" value="1"/>
</dbReference>
<keyword evidence="3" id="KW-0813">Transport</keyword>
<dbReference type="PROSITE" id="PS50893">
    <property type="entry name" value="ABC_TRANSPORTER_2"/>
    <property type="match status" value="1"/>
</dbReference>
<name>B3RZB2_TRIAD</name>
<protein>
    <recommendedName>
        <fullName evidence="10">ABC transporter domain-containing protein</fullName>
    </recommendedName>
</protein>
<dbReference type="GO" id="GO:0016887">
    <property type="term" value="F:ATP hydrolysis activity"/>
    <property type="evidence" value="ECO:0007669"/>
    <property type="project" value="InterPro"/>
</dbReference>
<dbReference type="InterPro" id="IPR003439">
    <property type="entry name" value="ABC_transporter-like_ATP-bd"/>
</dbReference>
<dbReference type="InterPro" id="IPR027417">
    <property type="entry name" value="P-loop_NTPase"/>
</dbReference>
<dbReference type="GO" id="GO:0140359">
    <property type="term" value="F:ABC-type transporter activity"/>
    <property type="evidence" value="ECO:0007669"/>
    <property type="project" value="InterPro"/>
</dbReference>
<comment type="subcellular location">
    <subcellularLocation>
        <location evidence="1">Membrane</location>
        <topology evidence="1">Multi-pass membrane protein</topology>
    </subcellularLocation>
</comment>